<feature type="region of interest" description="Disordered" evidence="1">
    <location>
        <begin position="262"/>
        <end position="329"/>
    </location>
</feature>
<feature type="compositionally biased region" description="Polar residues" evidence="1">
    <location>
        <begin position="295"/>
        <end position="304"/>
    </location>
</feature>
<dbReference type="AlphaFoldDB" id="A0AAV6JLQ7"/>
<dbReference type="GO" id="GO:0042752">
    <property type="term" value="P:regulation of circadian rhythm"/>
    <property type="evidence" value="ECO:0007669"/>
    <property type="project" value="InterPro"/>
</dbReference>
<dbReference type="PANTHER" id="PTHR33676:SF3">
    <property type="entry name" value="COLD-REGULATED PROTEIN 27"/>
    <property type="match status" value="1"/>
</dbReference>
<feature type="region of interest" description="Disordered" evidence="1">
    <location>
        <begin position="1"/>
        <end position="35"/>
    </location>
</feature>
<dbReference type="InterPro" id="IPR044678">
    <property type="entry name" value="COR27/28"/>
</dbReference>
<dbReference type="PANTHER" id="PTHR33676">
    <property type="entry name" value="COLD REGULATED PROTEIN 27"/>
    <property type="match status" value="1"/>
</dbReference>
<evidence type="ECO:0000313" key="3">
    <source>
        <dbReference type="Proteomes" id="UP000823749"/>
    </source>
</evidence>
<evidence type="ECO:0000313" key="2">
    <source>
        <dbReference type="EMBL" id="KAG5542146.1"/>
    </source>
</evidence>
<feature type="compositionally biased region" description="Basic residues" evidence="1">
    <location>
        <begin position="285"/>
        <end position="294"/>
    </location>
</feature>
<protein>
    <submittedName>
        <fullName evidence="2">Uncharacterized protein</fullName>
    </submittedName>
</protein>
<sequence>MLGKVDLVGSKSDGGFQQQKLPVRRGGGNGGGGGDDDDVELLDVCPYCYNLVENCQKAFQGVTIPTLPPLVAGREAYHCCWSFFPVPSAIANSQGMKKAAVTVVFWVVMVDSTVRESMSTEWTNEKHCLYLKSMEASFINDLYNSVDTLGWRLQRQLGEKRPNTCISSGQYKVIRGGCWEKVNFENQKPQTNKENGPRVLLAHPWIQHFRSACREQNVLSCDLQERTSFGNLEVRGIGKMAFAPADLAANMKQFSLRRSDSVGSNTEVTGQNFIDEDSEGEKANHVSKAKRRKTNNGLTSSNDQVVPFGTHPSTQVVPKKSSLLGRKRS</sequence>
<dbReference type="GO" id="GO:0009409">
    <property type="term" value="P:response to cold"/>
    <property type="evidence" value="ECO:0007669"/>
    <property type="project" value="InterPro"/>
</dbReference>
<dbReference type="EMBL" id="JACTNZ010000007">
    <property type="protein sequence ID" value="KAG5542146.1"/>
    <property type="molecule type" value="Genomic_DNA"/>
</dbReference>
<keyword evidence="3" id="KW-1185">Reference proteome</keyword>
<dbReference type="Proteomes" id="UP000823749">
    <property type="component" value="Chromosome 7"/>
</dbReference>
<proteinExistence type="predicted"/>
<name>A0AAV6JLQ7_9ERIC</name>
<comment type="caution">
    <text evidence="2">The sequence shown here is derived from an EMBL/GenBank/DDBJ whole genome shotgun (WGS) entry which is preliminary data.</text>
</comment>
<accession>A0AAV6JLQ7</accession>
<organism evidence="2 3">
    <name type="scientific">Rhododendron griersonianum</name>
    <dbReference type="NCBI Taxonomy" id="479676"/>
    <lineage>
        <taxon>Eukaryota</taxon>
        <taxon>Viridiplantae</taxon>
        <taxon>Streptophyta</taxon>
        <taxon>Embryophyta</taxon>
        <taxon>Tracheophyta</taxon>
        <taxon>Spermatophyta</taxon>
        <taxon>Magnoliopsida</taxon>
        <taxon>eudicotyledons</taxon>
        <taxon>Gunneridae</taxon>
        <taxon>Pentapetalae</taxon>
        <taxon>asterids</taxon>
        <taxon>Ericales</taxon>
        <taxon>Ericaceae</taxon>
        <taxon>Ericoideae</taxon>
        <taxon>Rhodoreae</taxon>
        <taxon>Rhododendron</taxon>
    </lineage>
</organism>
<gene>
    <name evidence="2" type="ORF">RHGRI_021866</name>
</gene>
<feature type="compositionally biased region" description="Polar residues" evidence="1">
    <location>
        <begin position="262"/>
        <end position="272"/>
    </location>
</feature>
<reference evidence="2" key="1">
    <citation type="submission" date="2020-08" db="EMBL/GenBank/DDBJ databases">
        <title>Plant Genome Project.</title>
        <authorList>
            <person name="Zhang R.-G."/>
        </authorList>
    </citation>
    <scope>NUCLEOTIDE SEQUENCE</scope>
    <source>
        <strain evidence="2">WSP0</strain>
        <tissue evidence="2">Leaf</tissue>
    </source>
</reference>
<evidence type="ECO:0000256" key="1">
    <source>
        <dbReference type="SAM" id="MobiDB-lite"/>
    </source>
</evidence>